<evidence type="ECO:0000313" key="2">
    <source>
        <dbReference type="Proteomes" id="UP001203423"/>
    </source>
</evidence>
<name>A0ABT0LHX1_9GAMM</name>
<evidence type="ECO:0000313" key="1">
    <source>
        <dbReference type="EMBL" id="MCL1127265.1"/>
    </source>
</evidence>
<dbReference type="EMBL" id="JAKIKS010000141">
    <property type="protein sequence ID" value="MCL1127265.1"/>
    <property type="molecule type" value="Genomic_DNA"/>
</dbReference>
<dbReference type="Proteomes" id="UP001203423">
    <property type="component" value="Unassembled WGS sequence"/>
</dbReference>
<protein>
    <submittedName>
        <fullName evidence="1">Uncharacterized protein</fullName>
    </submittedName>
</protein>
<accession>A0ABT0LHX1</accession>
<sequence>MSNAITWNNQVKDYFTQIDIGCMRSNRLNLASYEDVKANAADIHSRVKSGNMPKGGKRWPDSQIINFEQWMLDSFPED</sequence>
<gene>
    <name evidence="1" type="ORF">L2764_22990</name>
</gene>
<keyword evidence="2" id="KW-1185">Reference proteome</keyword>
<organism evidence="1 2">
    <name type="scientific">Shewanella surugensis</name>
    <dbReference type="NCBI Taxonomy" id="212020"/>
    <lineage>
        <taxon>Bacteria</taxon>
        <taxon>Pseudomonadati</taxon>
        <taxon>Pseudomonadota</taxon>
        <taxon>Gammaproteobacteria</taxon>
        <taxon>Alteromonadales</taxon>
        <taxon>Shewanellaceae</taxon>
        <taxon>Shewanella</taxon>
    </lineage>
</organism>
<comment type="caution">
    <text evidence="1">The sequence shown here is derived from an EMBL/GenBank/DDBJ whole genome shotgun (WGS) entry which is preliminary data.</text>
</comment>
<proteinExistence type="predicted"/>
<dbReference type="RefSeq" id="WP_248942659.1">
    <property type="nucleotide sequence ID" value="NZ_JAKIKS010000141.1"/>
</dbReference>
<reference evidence="1 2" key="1">
    <citation type="submission" date="2022-01" db="EMBL/GenBank/DDBJ databases">
        <title>Whole genome-based taxonomy of the Shewanellaceae.</title>
        <authorList>
            <person name="Martin-Rodriguez A.J."/>
        </authorList>
    </citation>
    <scope>NUCLEOTIDE SEQUENCE [LARGE SCALE GENOMIC DNA]</scope>
    <source>
        <strain evidence="1 2">DSM 17177</strain>
    </source>
</reference>